<dbReference type="EMBL" id="FQUS01000006">
    <property type="protein sequence ID" value="SHF22359.1"/>
    <property type="molecule type" value="Genomic_DNA"/>
</dbReference>
<name>A0A1M4ZWC1_9BACT</name>
<dbReference type="InterPro" id="IPR045708">
    <property type="entry name" value="DUF6064"/>
</dbReference>
<feature type="transmembrane region" description="Helical" evidence="1">
    <location>
        <begin position="193"/>
        <end position="208"/>
    </location>
</feature>
<proteinExistence type="predicted"/>
<dbReference type="STRING" id="1194090.SAMN05443144_106158"/>
<keyword evidence="3" id="KW-1185">Reference proteome</keyword>
<feature type="transmembrane region" description="Helical" evidence="1">
    <location>
        <begin position="167"/>
        <end position="187"/>
    </location>
</feature>
<feature type="transmembrane region" description="Helical" evidence="1">
    <location>
        <begin position="141"/>
        <end position="160"/>
    </location>
</feature>
<evidence type="ECO:0000313" key="2">
    <source>
        <dbReference type="EMBL" id="SHF22359.1"/>
    </source>
</evidence>
<dbReference type="OrthoDB" id="1437042at2"/>
<keyword evidence="1" id="KW-0472">Membrane</keyword>
<sequence>MVDLPFTTEQFLQVFREYNLAIWPMQVVAYVLGLVSIGLSVWWQSYANKVNSLILFGMWIWMGMAYHITFFSQINQAAFLFGAIFLLQGLLFAYFGFLRNELNFGYRNDAYGIIGAILIVYAMVIYPIIGAILGHTYPSSPVFGVAPCPTTIFTFGLLLWTRQHAPWWLLIIPGIWSVIGFTAAIKLGIREDIGLLVAGIIAISMLVYRNRTRDGLETAYG</sequence>
<reference evidence="2 3" key="1">
    <citation type="submission" date="2016-11" db="EMBL/GenBank/DDBJ databases">
        <authorList>
            <person name="Jaros S."/>
            <person name="Januszkiewicz K."/>
            <person name="Wedrychowicz H."/>
        </authorList>
    </citation>
    <scope>NUCLEOTIDE SEQUENCE [LARGE SCALE GENOMIC DNA]</scope>
    <source>
        <strain evidence="2 3">DSM 21986</strain>
    </source>
</reference>
<dbReference type="RefSeq" id="WP_073061651.1">
    <property type="nucleotide sequence ID" value="NZ_FQUS01000006.1"/>
</dbReference>
<keyword evidence="1" id="KW-0812">Transmembrane</keyword>
<feature type="transmembrane region" description="Helical" evidence="1">
    <location>
        <begin position="50"/>
        <end position="71"/>
    </location>
</feature>
<evidence type="ECO:0000256" key="1">
    <source>
        <dbReference type="SAM" id="Phobius"/>
    </source>
</evidence>
<keyword evidence="1" id="KW-1133">Transmembrane helix</keyword>
<feature type="transmembrane region" description="Helical" evidence="1">
    <location>
        <begin position="77"/>
        <end position="98"/>
    </location>
</feature>
<feature type="transmembrane region" description="Helical" evidence="1">
    <location>
        <begin position="20"/>
        <end position="43"/>
    </location>
</feature>
<dbReference type="Proteomes" id="UP000184041">
    <property type="component" value="Unassembled WGS sequence"/>
</dbReference>
<accession>A0A1M4ZWC1</accession>
<organism evidence="2 3">
    <name type="scientific">Fodinibius roseus</name>
    <dbReference type="NCBI Taxonomy" id="1194090"/>
    <lineage>
        <taxon>Bacteria</taxon>
        <taxon>Pseudomonadati</taxon>
        <taxon>Balneolota</taxon>
        <taxon>Balneolia</taxon>
        <taxon>Balneolales</taxon>
        <taxon>Balneolaceae</taxon>
        <taxon>Fodinibius</taxon>
    </lineage>
</organism>
<evidence type="ECO:0000313" key="3">
    <source>
        <dbReference type="Proteomes" id="UP000184041"/>
    </source>
</evidence>
<dbReference type="AlphaFoldDB" id="A0A1M4ZWC1"/>
<protein>
    <submittedName>
        <fullName evidence="2">Uncharacterized protein</fullName>
    </submittedName>
</protein>
<feature type="transmembrane region" description="Helical" evidence="1">
    <location>
        <begin position="110"/>
        <end position="129"/>
    </location>
</feature>
<dbReference type="Pfam" id="PF19540">
    <property type="entry name" value="DUF6064"/>
    <property type="match status" value="1"/>
</dbReference>
<gene>
    <name evidence="2" type="ORF">SAMN05443144_106158</name>
</gene>